<dbReference type="SMART" id="SM00382">
    <property type="entry name" value="AAA"/>
    <property type="match status" value="1"/>
</dbReference>
<dbReference type="RefSeq" id="WP_061805999.1">
    <property type="nucleotide sequence ID" value="NZ_FOXX01000010.1"/>
</dbReference>
<protein>
    <submittedName>
        <fullName evidence="6">ABC-2 type transport system ATP-binding protein</fullName>
    </submittedName>
</protein>
<evidence type="ECO:0000313" key="6">
    <source>
        <dbReference type="EMBL" id="SFQ80852.1"/>
    </source>
</evidence>
<dbReference type="PROSITE" id="PS00211">
    <property type="entry name" value="ABC_TRANSPORTER_1"/>
    <property type="match status" value="1"/>
</dbReference>
<dbReference type="InterPro" id="IPR003593">
    <property type="entry name" value="AAA+_ATPase"/>
</dbReference>
<comment type="caution">
    <text evidence="6">The sequence shown here is derived from an EMBL/GenBank/DDBJ whole genome shotgun (WGS) entry which is preliminary data.</text>
</comment>
<evidence type="ECO:0000256" key="2">
    <source>
        <dbReference type="ARBA" id="ARBA00022448"/>
    </source>
</evidence>
<dbReference type="EMBL" id="FOXX01000010">
    <property type="protein sequence ID" value="SFQ80852.1"/>
    <property type="molecule type" value="Genomic_DNA"/>
</dbReference>
<gene>
    <name evidence="6" type="ORF">SAMN02745910_03683</name>
</gene>
<evidence type="ECO:0000256" key="1">
    <source>
        <dbReference type="ARBA" id="ARBA00005417"/>
    </source>
</evidence>
<dbReference type="PANTHER" id="PTHR42711:SF5">
    <property type="entry name" value="ABC TRANSPORTER ATP-BINDING PROTEIN NATA"/>
    <property type="match status" value="1"/>
</dbReference>
<evidence type="ECO:0000259" key="5">
    <source>
        <dbReference type="PROSITE" id="PS50893"/>
    </source>
</evidence>
<dbReference type="InterPro" id="IPR003439">
    <property type="entry name" value="ABC_transporter-like_ATP-bd"/>
</dbReference>
<evidence type="ECO:0000313" key="7">
    <source>
        <dbReference type="Proteomes" id="UP000182762"/>
    </source>
</evidence>
<feature type="domain" description="ABC transporter" evidence="5">
    <location>
        <begin position="3"/>
        <end position="229"/>
    </location>
</feature>
<keyword evidence="3" id="KW-0547">Nucleotide-binding</keyword>
<comment type="similarity">
    <text evidence="1">Belongs to the ABC transporter superfamily.</text>
</comment>
<dbReference type="InterPro" id="IPR025302">
    <property type="entry name" value="DrrA1/2-like_C"/>
</dbReference>
<dbReference type="PROSITE" id="PS50893">
    <property type="entry name" value="ABC_TRANSPORTER_2"/>
    <property type="match status" value="1"/>
</dbReference>
<dbReference type="GO" id="GO:0005524">
    <property type="term" value="F:ATP binding"/>
    <property type="evidence" value="ECO:0007669"/>
    <property type="project" value="UniProtKB-KW"/>
</dbReference>
<dbReference type="Pfam" id="PF00005">
    <property type="entry name" value="ABC_tran"/>
    <property type="match status" value="1"/>
</dbReference>
<dbReference type="InterPro" id="IPR017871">
    <property type="entry name" value="ABC_transporter-like_CS"/>
</dbReference>
<dbReference type="Gene3D" id="3.40.50.300">
    <property type="entry name" value="P-loop containing nucleotide triphosphate hydrolases"/>
    <property type="match status" value="1"/>
</dbReference>
<dbReference type="Proteomes" id="UP000182762">
    <property type="component" value="Unassembled WGS sequence"/>
</dbReference>
<name>A0A1I6BIU9_9BACI</name>
<reference evidence="6 7" key="1">
    <citation type="submission" date="2016-10" db="EMBL/GenBank/DDBJ databases">
        <authorList>
            <person name="Varghese N."/>
            <person name="Submissions S."/>
        </authorList>
    </citation>
    <scope>NUCLEOTIDE SEQUENCE [LARGE SCALE GENOMIC DNA]</scope>
    <source>
        <strain evidence="6 7">DSM 13796</strain>
    </source>
</reference>
<keyword evidence="4 6" id="KW-0067">ATP-binding</keyword>
<dbReference type="SUPFAM" id="SSF52540">
    <property type="entry name" value="P-loop containing nucleoside triphosphate hydrolases"/>
    <property type="match status" value="1"/>
</dbReference>
<evidence type="ECO:0000256" key="4">
    <source>
        <dbReference type="ARBA" id="ARBA00022840"/>
    </source>
</evidence>
<sequence length="289" mass="32906">MTLVVEGLSKRFGSNQAVNNLSFTLPRGEILGLLGRNGAGKTTTLKMMLDLIPKNEGSVLWEGKNFSKRNVTFGYLPEERGLYPKAKVSEQLLYFAELEGMKRKEAKEKIKEWLERFEISHYHNSTAGELSKGNQQKVQIIATVLHNPDIIILDEPFSGLDPVNADLLSRIIQEEVHKGKTFILSSHRMDKVEQFCQHIIMMKAGNPVVQGTVKEIKESYGYRYLRVLPEIDQPLSSEWEKNGLYYEQKVKSDEEGLALLQEVKASGIAIREFTLLEPTLHEVFVEKVR</sequence>
<keyword evidence="7" id="KW-1185">Reference proteome</keyword>
<dbReference type="GeneID" id="93712275"/>
<dbReference type="PANTHER" id="PTHR42711">
    <property type="entry name" value="ABC TRANSPORTER ATP-BINDING PROTEIN"/>
    <property type="match status" value="1"/>
</dbReference>
<proteinExistence type="inferred from homology"/>
<evidence type="ECO:0000256" key="3">
    <source>
        <dbReference type="ARBA" id="ARBA00022741"/>
    </source>
</evidence>
<dbReference type="Pfam" id="PF13732">
    <property type="entry name" value="DrrA1-3_C"/>
    <property type="match status" value="1"/>
</dbReference>
<accession>A0A1I6BIU9</accession>
<dbReference type="InterPro" id="IPR050763">
    <property type="entry name" value="ABC_transporter_ATP-binding"/>
</dbReference>
<keyword evidence="2" id="KW-0813">Transport</keyword>
<organism evidence="6 7">
    <name type="scientific">Priestia endophytica DSM 13796</name>
    <dbReference type="NCBI Taxonomy" id="1121089"/>
    <lineage>
        <taxon>Bacteria</taxon>
        <taxon>Bacillati</taxon>
        <taxon>Bacillota</taxon>
        <taxon>Bacilli</taxon>
        <taxon>Bacillales</taxon>
        <taxon>Bacillaceae</taxon>
        <taxon>Priestia</taxon>
    </lineage>
</organism>
<dbReference type="InterPro" id="IPR027417">
    <property type="entry name" value="P-loop_NTPase"/>
</dbReference>